<dbReference type="NCBIfam" id="NF007033">
    <property type="entry name" value="PRK09496.1-5"/>
    <property type="match status" value="1"/>
</dbReference>
<evidence type="ECO:0000256" key="4">
    <source>
        <dbReference type="ARBA" id="ARBA00022958"/>
    </source>
</evidence>
<dbReference type="Gene3D" id="3.40.50.720">
    <property type="entry name" value="NAD(P)-binding Rossmann-like Domain"/>
    <property type="match status" value="2"/>
</dbReference>
<reference evidence="9 10" key="1">
    <citation type="submission" date="2009-01" db="EMBL/GenBank/DDBJ databases">
        <authorList>
            <person name="Fulton L."/>
            <person name="Clifton S."/>
            <person name="Fulton B."/>
            <person name="Xu J."/>
            <person name="Minx P."/>
            <person name="Pepin K.H."/>
            <person name="Johnson M."/>
            <person name="Bhonagiri V."/>
            <person name="Nash W.E."/>
            <person name="Mardis E.R."/>
            <person name="Wilson R.K."/>
        </authorList>
    </citation>
    <scope>NUCLEOTIDE SEQUENCE [LARGE SCALE GENOMIC DNA]</scope>
    <source>
        <strain evidence="10">DSM 10507 / JCM 14656 / S5a33</strain>
    </source>
</reference>
<protein>
    <recommendedName>
        <fullName evidence="1">Trk system potassium uptake protein TrkA</fullName>
    </recommendedName>
</protein>
<keyword evidence="6" id="KW-0406">Ion transport</keyword>
<evidence type="ECO:0000259" key="8">
    <source>
        <dbReference type="PROSITE" id="PS51202"/>
    </source>
</evidence>
<dbReference type="InterPro" id="IPR036721">
    <property type="entry name" value="RCK_C_sf"/>
</dbReference>
<feature type="domain" description="RCK C-terminal" evidence="8">
    <location>
        <begin position="144"/>
        <end position="228"/>
    </location>
</feature>
<keyword evidence="2" id="KW-0813">Transport</keyword>
<dbReference type="PROSITE" id="PS51201">
    <property type="entry name" value="RCK_N"/>
    <property type="match status" value="2"/>
</dbReference>
<dbReference type="Gene3D" id="3.30.70.1450">
    <property type="entry name" value="Regulator of K+ conductance, C-terminal domain"/>
    <property type="match status" value="2"/>
</dbReference>
<dbReference type="PANTHER" id="PTHR43833">
    <property type="entry name" value="POTASSIUM CHANNEL PROTEIN 2-RELATED-RELATED"/>
    <property type="match status" value="1"/>
</dbReference>
<dbReference type="GO" id="GO:0015079">
    <property type="term" value="F:potassium ion transmembrane transporter activity"/>
    <property type="evidence" value="ECO:0007669"/>
    <property type="project" value="InterPro"/>
</dbReference>
<evidence type="ECO:0000256" key="6">
    <source>
        <dbReference type="ARBA" id="ARBA00023065"/>
    </source>
</evidence>
<dbReference type="InterPro" id="IPR006037">
    <property type="entry name" value="RCK_C"/>
</dbReference>
<dbReference type="InterPro" id="IPR036291">
    <property type="entry name" value="NAD(P)-bd_dom_sf"/>
</dbReference>
<evidence type="ECO:0000313" key="10">
    <source>
        <dbReference type="Proteomes" id="UP000003100"/>
    </source>
</evidence>
<dbReference type="Pfam" id="PF02254">
    <property type="entry name" value="TrkA_N"/>
    <property type="match status" value="2"/>
</dbReference>
<evidence type="ECO:0000313" key="9">
    <source>
        <dbReference type="EMBL" id="EEG50679.1"/>
    </source>
</evidence>
<dbReference type="InterPro" id="IPR050721">
    <property type="entry name" value="Trk_Ktr_HKT_K-transport"/>
</dbReference>
<dbReference type="InterPro" id="IPR006036">
    <property type="entry name" value="K_uptake_TrkA"/>
</dbReference>
<dbReference type="PANTHER" id="PTHR43833:SF5">
    <property type="entry name" value="TRK SYSTEM POTASSIUM UPTAKE PROTEIN TRKA"/>
    <property type="match status" value="1"/>
</dbReference>
<sequence length="455" mass="50728">MEKKMKIIIVGFGKVGSTLTEQLYSEGHDVVVVDLLEKKLETAVSDYDVMTVQGNGASYNVQLEAGVEEADLLIAVTASDELNLLCCLIARKAGQCHTIARVRNSMYNKEINFIKEQLGISMIINPELATAREIAKLLRFPSAIQIDTFARGRAELLKFKLRPEFGLDGLRVMDIMEKLNCDVLVCGIERKEEVTIPNGNFVLRDHDNVSIMATPQNASKFFSKIGVNTHRVKDTLIIGGGKITYYLAHQLLDMGIRVKVIENDKDRCLQLSNLLPKANILYGDGTDETLLLSEGLHNTQSVVSLTNFDEENLLISLFAMKHSNAKIIAKVNRITFNDIINELDIGSVVYPKYLTANYILKYVRATQNAQGSNVETLYKILDKRAEALEFCIRENSPVVGVPLMELNLKDNLLLCCINHKGKIIIPRGQDSIQVGDTVMVVTTNTGLRDIRDILK</sequence>
<evidence type="ECO:0000256" key="3">
    <source>
        <dbReference type="ARBA" id="ARBA00022538"/>
    </source>
</evidence>
<dbReference type="Pfam" id="PF02080">
    <property type="entry name" value="TrkA_C"/>
    <property type="match status" value="2"/>
</dbReference>
<dbReference type="PATRIC" id="fig|476272.21.peg.3400"/>
<keyword evidence="4" id="KW-0630">Potassium</keyword>
<dbReference type="NCBIfam" id="NF007031">
    <property type="entry name" value="PRK09496.1-2"/>
    <property type="match status" value="1"/>
</dbReference>
<keyword evidence="10" id="KW-1185">Reference proteome</keyword>
<comment type="caution">
    <text evidence="9">The sequence shown here is derived from an EMBL/GenBank/DDBJ whole genome shotgun (WGS) entry which is preliminary data.</text>
</comment>
<dbReference type="HOGENOM" id="CLU_046525_0_1_9"/>
<accession>C0CHS9</accession>
<keyword evidence="3" id="KW-0633">Potassium transport</keyword>
<dbReference type="NCBIfam" id="NF007039">
    <property type="entry name" value="PRK09496.3-2"/>
    <property type="match status" value="1"/>
</dbReference>
<dbReference type="NCBIfam" id="NF007041">
    <property type="entry name" value="PRK09496.3-4"/>
    <property type="match status" value="1"/>
</dbReference>
<proteinExistence type="predicted"/>
<dbReference type="GO" id="GO:0005886">
    <property type="term" value="C:plasma membrane"/>
    <property type="evidence" value="ECO:0007669"/>
    <property type="project" value="InterPro"/>
</dbReference>
<dbReference type="PRINTS" id="PR00335">
    <property type="entry name" value="KUPTAKETRKA"/>
</dbReference>
<dbReference type="EMBL" id="ACBZ01000015">
    <property type="protein sequence ID" value="EEG50679.1"/>
    <property type="molecule type" value="Genomic_DNA"/>
</dbReference>
<evidence type="ECO:0000256" key="2">
    <source>
        <dbReference type="ARBA" id="ARBA00022448"/>
    </source>
</evidence>
<dbReference type="AlphaFoldDB" id="C0CHS9"/>
<reference evidence="9 10" key="2">
    <citation type="submission" date="2009-02" db="EMBL/GenBank/DDBJ databases">
        <title>Draft genome sequence of Blautia hydrogenotrophica DSM 10507 (Ruminococcus hydrogenotrophicus DSM 10507).</title>
        <authorList>
            <person name="Sudarsanam P."/>
            <person name="Ley R."/>
            <person name="Guruge J."/>
            <person name="Turnbaugh P.J."/>
            <person name="Mahowald M."/>
            <person name="Liep D."/>
            <person name="Gordon J."/>
        </authorList>
    </citation>
    <scope>NUCLEOTIDE SEQUENCE [LARGE SCALE GENOMIC DNA]</scope>
    <source>
        <strain evidence="10">DSM 10507 / JCM 14656 / S5a33</strain>
    </source>
</reference>
<keyword evidence="5" id="KW-0520">NAD</keyword>
<evidence type="ECO:0000259" key="7">
    <source>
        <dbReference type="PROSITE" id="PS51201"/>
    </source>
</evidence>
<dbReference type="Proteomes" id="UP000003100">
    <property type="component" value="Unassembled WGS sequence"/>
</dbReference>
<feature type="domain" description="RCK N-terminal" evidence="7">
    <location>
        <begin position="4"/>
        <end position="124"/>
    </location>
</feature>
<dbReference type="PROSITE" id="PS51202">
    <property type="entry name" value="RCK_C"/>
    <property type="match status" value="2"/>
</dbReference>
<dbReference type="SUPFAM" id="SSF116726">
    <property type="entry name" value="TrkA C-terminal domain-like"/>
    <property type="match status" value="2"/>
</dbReference>
<feature type="domain" description="RCK C-terminal" evidence="8">
    <location>
        <begin position="372"/>
        <end position="455"/>
    </location>
</feature>
<name>C0CHS9_BLAHS</name>
<dbReference type="SUPFAM" id="SSF51735">
    <property type="entry name" value="NAD(P)-binding Rossmann-fold domains"/>
    <property type="match status" value="2"/>
</dbReference>
<evidence type="ECO:0000256" key="5">
    <source>
        <dbReference type="ARBA" id="ARBA00023027"/>
    </source>
</evidence>
<organism evidence="9 10">
    <name type="scientific">Blautia hydrogenotrophica (strain DSM 10507 / JCM 14656 / S5a33)</name>
    <name type="common">Ruminococcus hydrogenotrophicus</name>
    <dbReference type="NCBI Taxonomy" id="476272"/>
    <lineage>
        <taxon>Bacteria</taxon>
        <taxon>Bacillati</taxon>
        <taxon>Bacillota</taxon>
        <taxon>Clostridia</taxon>
        <taxon>Lachnospirales</taxon>
        <taxon>Lachnospiraceae</taxon>
        <taxon>Blautia</taxon>
    </lineage>
</organism>
<evidence type="ECO:0000256" key="1">
    <source>
        <dbReference type="ARBA" id="ARBA00017378"/>
    </source>
</evidence>
<dbReference type="InterPro" id="IPR003148">
    <property type="entry name" value="RCK_N"/>
</dbReference>
<feature type="domain" description="RCK N-terminal" evidence="7">
    <location>
        <begin position="232"/>
        <end position="349"/>
    </location>
</feature>
<gene>
    <name evidence="9" type="ORF">RUMHYD_00393</name>
</gene>
<dbReference type="eggNOG" id="COG0569">
    <property type="taxonomic scope" value="Bacteria"/>
</dbReference>